<evidence type="ECO:0000313" key="10">
    <source>
        <dbReference type="Proteomes" id="UP000600139"/>
    </source>
</evidence>
<sequence>MPTPETLYASRWLSLHRIGKWEFVRRPHADAAVGILAITPEKEIVLVEQYRIPMQRLVIEVPAGLVGDEPEFAGESLAESAGRELLEETGYRAGTIIPLIASPTSSGMTSETTHLFHATDLVREGDGGGVDGENIIVHHVPLSNLRGWLAGQEAEGKLIDFKIHAALWLAGVHC</sequence>
<evidence type="ECO:0000256" key="5">
    <source>
        <dbReference type="ARBA" id="ARBA00022801"/>
    </source>
</evidence>
<accession>A0A934V903</accession>
<evidence type="ECO:0000259" key="8">
    <source>
        <dbReference type="PROSITE" id="PS51462"/>
    </source>
</evidence>
<dbReference type="GO" id="GO:0006753">
    <property type="term" value="P:nucleoside phosphate metabolic process"/>
    <property type="evidence" value="ECO:0007669"/>
    <property type="project" value="TreeGrafter"/>
</dbReference>
<organism evidence="9 10">
    <name type="scientific">Luteolibacter yonseiensis</name>
    <dbReference type="NCBI Taxonomy" id="1144680"/>
    <lineage>
        <taxon>Bacteria</taxon>
        <taxon>Pseudomonadati</taxon>
        <taxon>Verrucomicrobiota</taxon>
        <taxon>Verrucomicrobiia</taxon>
        <taxon>Verrucomicrobiales</taxon>
        <taxon>Verrucomicrobiaceae</taxon>
        <taxon>Luteolibacter</taxon>
    </lineage>
</organism>
<dbReference type="Proteomes" id="UP000600139">
    <property type="component" value="Unassembled WGS sequence"/>
</dbReference>
<reference evidence="9" key="1">
    <citation type="submission" date="2021-01" db="EMBL/GenBank/DDBJ databases">
        <title>Modified the classification status of verrucomicrobia.</title>
        <authorList>
            <person name="Feng X."/>
        </authorList>
    </citation>
    <scope>NUCLEOTIDE SEQUENCE</scope>
    <source>
        <strain evidence="9">JCM 18052</strain>
    </source>
</reference>
<dbReference type="InterPro" id="IPR015797">
    <property type="entry name" value="NUDIX_hydrolase-like_dom_sf"/>
</dbReference>
<gene>
    <name evidence="9" type="ORF">JIN84_03480</name>
</gene>
<evidence type="ECO:0000256" key="2">
    <source>
        <dbReference type="ARBA" id="ARBA00001946"/>
    </source>
</evidence>
<feature type="domain" description="Nudix hydrolase" evidence="8">
    <location>
        <begin position="28"/>
        <end position="171"/>
    </location>
</feature>
<dbReference type="PANTHER" id="PTHR11839">
    <property type="entry name" value="UDP/ADP-SUGAR PYROPHOSPHATASE"/>
    <property type="match status" value="1"/>
</dbReference>
<proteinExistence type="inferred from homology"/>
<evidence type="ECO:0000256" key="6">
    <source>
        <dbReference type="ARBA" id="ARBA00032162"/>
    </source>
</evidence>
<dbReference type="Gene3D" id="3.90.79.10">
    <property type="entry name" value="Nucleoside Triphosphate Pyrophosphohydrolase"/>
    <property type="match status" value="1"/>
</dbReference>
<dbReference type="EMBL" id="JAENIK010000004">
    <property type="protein sequence ID" value="MBK1814658.1"/>
    <property type="molecule type" value="Genomic_DNA"/>
</dbReference>
<dbReference type="Pfam" id="PF00293">
    <property type="entry name" value="NUDIX"/>
    <property type="match status" value="1"/>
</dbReference>
<dbReference type="RefSeq" id="WP_200349615.1">
    <property type="nucleotide sequence ID" value="NZ_BAABHZ010000010.1"/>
</dbReference>
<comment type="cofactor">
    <cofactor evidence="2">
        <name>Mg(2+)</name>
        <dbReference type="ChEBI" id="CHEBI:18420"/>
    </cofactor>
</comment>
<dbReference type="AlphaFoldDB" id="A0A934V903"/>
<evidence type="ECO:0000256" key="4">
    <source>
        <dbReference type="ARBA" id="ARBA00016377"/>
    </source>
</evidence>
<dbReference type="SUPFAM" id="SSF55811">
    <property type="entry name" value="Nudix"/>
    <property type="match status" value="1"/>
</dbReference>
<comment type="caution">
    <text evidence="9">The sequence shown here is derived from an EMBL/GenBank/DDBJ whole genome shotgun (WGS) entry which is preliminary data.</text>
</comment>
<evidence type="ECO:0000313" key="9">
    <source>
        <dbReference type="EMBL" id="MBK1814658.1"/>
    </source>
</evidence>
<evidence type="ECO:0000256" key="3">
    <source>
        <dbReference type="ARBA" id="ARBA00007275"/>
    </source>
</evidence>
<dbReference type="PANTHER" id="PTHR11839:SF18">
    <property type="entry name" value="NUDIX HYDROLASE DOMAIN-CONTAINING PROTEIN"/>
    <property type="match status" value="1"/>
</dbReference>
<evidence type="ECO:0000256" key="1">
    <source>
        <dbReference type="ARBA" id="ARBA00000847"/>
    </source>
</evidence>
<evidence type="ECO:0000256" key="7">
    <source>
        <dbReference type="ARBA" id="ARBA00032272"/>
    </source>
</evidence>
<keyword evidence="10" id="KW-1185">Reference proteome</keyword>
<comment type="similarity">
    <text evidence="3">Belongs to the Nudix hydrolase family. NudK subfamily.</text>
</comment>
<protein>
    <recommendedName>
        <fullName evidence="4">GDP-mannose pyrophosphatase</fullName>
    </recommendedName>
    <alternativeName>
        <fullName evidence="6">GDP-mannose hydrolase</fullName>
    </alternativeName>
    <alternativeName>
        <fullName evidence="7">GDPMK</fullName>
    </alternativeName>
</protein>
<keyword evidence="5 9" id="KW-0378">Hydrolase</keyword>
<name>A0A934V903_9BACT</name>
<dbReference type="GO" id="GO:0016787">
    <property type="term" value="F:hydrolase activity"/>
    <property type="evidence" value="ECO:0007669"/>
    <property type="project" value="UniProtKB-KW"/>
</dbReference>
<dbReference type="GO" id="GO:0019693">
    <property type="term" value="P:ribose phosphate metabolic process"/>
    <property type="evidence" value="ECO:0007669"/>
    <property type="project" value="TreeGrafter"/>
</dbReference>
<dbReference type="CDD" id="cd03424">
    <property type="entry name" value="NUDIX_ADPRase_Nudt5_UGPPase_Nudt14"/>
    <property type="match status" value="1"/>
</dbReference>
<dbReference type="PROSITE" id="PS51462">
    <property type="entry name" value="NUDIX"/>
    <property type="match status" value="1"/>
</dbReference>
<comment type="catalytic activity">
    <reaction evidence="1">
        <text>GDP-alpha-D-mannose + H2O = alpha-D-mannose 1-phosphate + GMP + 2 H(+)</text>
        <dbReference type="Rhea" id="RHEA:27978"/>
        <dbReference type="ChEBI" id="CHEBI:15377"/>
        <dbReference type="ChEBI" id="CHEBI:15378"/>
        <dbReference type="ChEBI" id="CHEBI:57527"/>
        <dbReference type="ChEBI" id="CHEBI:58115"/>
        <dbReference type="ChEBI" id="CHEBI:58409"/>
    </reaction>
</comment>
<dbReference type="InterPro" id="IPR000086">
    <property type="entry name" value="NUDIX_hydrolase_dom"/>
</dbReference>